<proteinExistence type="predicted"/>
<dbReference type="Proteomes" id="UP001057402">
    <property type="component" value="Chromosome 5"/>
</dbReference>
<keyword evidence="2" id="KW-1185">Reference proteome</keyword>
<evidence type="ECO:0000313" key="1">
    <source>
        <dbReference type="EMBL" id="KAI4368745.1"/>
    </source>
</evidence>
<gene>
    <name evidence="1" type="ORF">MLD38_017265</name>
</gene>
<protein>
    <submittedName>
        <fullName evidence="1">Uncharacterized protein</fullName>
    </submittedName>
</protein>
<sequence length="260" mass="28611">MAMENQRPTHLLNLAHFCQSKDMEELRHSLLYATLELETTRAAAQEEIRRRDEQLLHLGLLLDKTIKEKEDAQEKSHKLTLENFLLQQQHQQQQQLVPPPTVAATAPLSGASSVEDGPPPPPPPPPPGRNREGTDRDANGFSSMSMSDSDESIVSSPHAAAFELVPEKPLPEKGKLLQAVMKAGPLLQTLLLAGPLPQWRHPPPPLEPFNIPPVGITTTPPQVPLVQGEALLGIGCRKRGFPDRSNVSPTETKFQRLVPN</sequence>
<comment type="caution">
    <text evidence="1">The sequence shown here is derived from an EMBL/GenBank/DDBJ whole genome shotgun (WGS) entry which is preliminary data.</text>
</comment>
<accession>A0ACB9QQ28</accession>
<reference evidence="2" key="1">
    <citation type="journal article" date="2023" name="Front. Plant Sci.">
        <title>Chromosomal-level genome assembly of Melastoma candidum provides insights into trichome evolution.</title>
        <authorList>
            <person name="Zhong Y."/>
            <person name="Wu W."/>
            <person name="Sun C."/>
            <person name="Zou P."/>
            <person name="Liu Y."/>
            <person name="Dai S."/>
            <person name="Zhou R."/>
        </authorList>
    </citation>
    <scope>NUCLEOTIDE SEQUENCE [LARGE SCALE GENOMIC DNA]</scope>
</reference>
<name>A0ACB9QQ28_9MYRT</name>
<organism evidence="1 2">
    <name type="scientific">Melastoma candidum</name>
    <dbReference type="NCBI Taxonomy" id="119954"/>
    <lineage>
        <taxon>Eukaryota</taxon>
        <taxon>Viridiplantae</taxon>
        <taxon>Streptophyta</taxon>
        <taxon>Embryophyta</taxon>
        <taxon>Tracheophyta</taxon>
        <taxon>Spermatophyta</taxon>
        <taxon>Magnoliopsida</taxon>
        <taxon>eudicotyledons</taxon>
        <taxon>Gunneridae</taxon>
        <taxon>Pentapetalae</taxon>
        <taxon>rosids</taxon>
        <taxon>malvids</taxon>
        <taxon>Myrtales</taxon>
        <taxon>Melastomataceae</taxon>
        <taxon>Melastomatoideae</taxon>
        <taxon>Melastomateae</taxon>
        <taxon>Melastoma</taxon>
    </lineage>
</organism>
<dbReference type="EMBL" id="CM042884">
    <property type="protein sequence ID" value="KAI4368745.1"/>
    <property type="molecule type" value="Genomic_DNA"/>
</dbReference>
<evidence type="ECO:0000313" key="2">
    <source>
        <dbReference type="Proteomes" id="UP001057402"/>
    </source>
</evidence>